<protein>
    <submittedName>
        <fullName evidence="1">Uncharacterized protein</fullName>
    </submittedName>
</protein>
<reference evidence="1 2" key="1">
    <citation type="submission" date="2014-04" db="EMBL/GenBank/DDBJ databases">
        <title>Draft genome sequence of Bacillus azotoformans MEV2011, a (co-) denitrifying strain unable to grow in the presence of oxygen.</title>
        <authorList>
            <person name="Nielsen M."/>
            <person name="Schreiber L."/>
            <person name="Finster K."/>
            <person name="Schramm A."/>
        </authorList>
    </citation>
    <scope>NUCLEOTIDE SEQUENCE [LARGE SCALE GENOMIC DNA]</scope>
    <source>
        <strain evidence="1 2">MEV2011</strain>
    </source>
</reference>
<evidence type="ECO:0000313" key="2">
    <source>
        <dbReference type="Proteomes" id="UP000027936"/>
    </source>
</evidence>
<dbReference type="AlphaFoldDB" id="A0A072NZK8"/>
<organism evidence="1 2">
    <name type="scientific">Schinkia azotoformans MEV2011</name>
    <dbReference type="NCBI Taxonomy" id="1348973"/>
    <lineage>
        <taxon>Bacteria</taxon>
        <taxon>Bacillati</taxon>
        <taxon>Bacillota</taxon>
        <taxon>Bacilli</taxon>
        <taxon>Bacillales</taxon>
        <taxon>Bacillaceae</taxon>
        <taxon>Calidifontibacillus/Schinkia group</taxon>
        <taxon>Schinkia</taxon>
    </lineage>
</organism>
<gene>
    <name evidence="1" type="ORF">M670_01876</name>
</gene>
<proteinExistence type="predicted"/>
<dbReference type="Proteomes" id="UP000027936">
    <property type="component" value="Unassembled WGS sequence"/>
</dbReference>
<evidence type="ECO:0000313" key="1">
    <source>
        <dbReference type="EMBL" id="KEF38665.1"/>
    </source>
</evidence>
<dbReference type="EMBL" id="JJRY01000006">
    <property type="protein sequence ID" value="KEF38665.1"/>
    <property type="molecule type" value="Genomic_DNA"/>
</dbReference>
<comment type="caution">
    <text evidence="1">The sequence shown here is derived from an EMBL/GenBank/DDBJ whole genome shotgun (WGS) entry which is preliminary data.</text>
</comment>
<name>A0A072NZK8_SCHAZ</name>
<accession>A0A072NZK8</accession>
<sequence length="72" mass="8397">MLKSIEQLSMYSILYNKIPDNHILKLINKAVDFSFINKLLENLILSIMDDVPKIPTHYLTFFITNLLLSTQN</sequence>